<feature type="transmembrane region" description="Helical" evidence="6">
    <location>
        <begin position="406"/>
        <end position="424"/>
    </location>
</feature>
<keyword evidence="8" id="KW-1185">Reference proteome</keyword>
<proteinExistence type="predicted"/>
<feature type="transmembrane region" description="Helical" evidence="6">
    <location>
        <begin position="126"/>
        <end position="148"/>
    </location>
</feature>
<dbReference type="InterPro" id="IPR002797">
    <property type="entry name" value="Polysacc_synth"/>
</dbReference>
<organism evidence="7 8">
    <name type="scientific">Prolixibacter bellariivorans</name>
    <dbReference type="NCBI Taxonomy" id="314319"/>
    <lineage>
        <taxon>Bacteria</taxon>
        <taxon>Pseudomonadati</taxon>
        <taxon>Bacteroidota</taxon>
        <taxon>Bacteroidia</taxon>
        <taxon>Marinilabiliales</taxon>
        <taxon>Prolixibacteraceae</taxon>
        <taxon>Prolixibacter</taxon>
    </lineage>
</organism>
<feature type="transmembrane region" description="Helical" evidence="6">
    <location>
        <begin position="44"/>
        <end position="73"/>
    </location>
</feature>
<feature type="transmembrane region" description="Helical" evidence="6">
    <location>
        <begin position="94"/>
        <end position="114"/>
    </location>
</feature>
<feature type="transmembrane region" description="Helical" evidence="6">
    <location>
        <begin position="344"/>
        <end position="365"/>
    </location>
</feature>
<comment type="subcellular location">
    <subcellularLocation>
        <location evidence="1">Cell membrane</location>
        <topology evidence="1">Multi-pass membrane protein</topology>
    </subcellularLocation>
</comment>
<evidence type="ECO:0000313" key="8">
    <source>
        <dbReference type="Proteomes" id="UP000391834"/>
    </source>
</evidence>
<dbReference type="EMBL" id="BLAX01000001">
    <property type="protein sequence ID" value="GET33966.1"/>
    <property type="molecule type" value="Genomic_DNA"/>
</dbReference>
<protein>
    <recommendedName>
        <fullName evidence="9">Lipopolysaccharide biosynthesis protein</fullName>
    </recommendedName>
</protein>
<accession>A0A5M4B246</accession>
<evidence type="ECO:0000256" key="5">
    <source>
        <dbReference type="ARBA" id="ARBA00023136"/>
    </source>
</evidence>
<keyword evidence="3 6" id="KW-0812">Transmembrane</keyword>
<evidence type="ECO:0000256" key="1">
    <source>
        <dbReference type="ARBA" id="ARBA00004651"/>
    </source>
</evidence>
<feature type="transmembrane region" description="Helical" evidence="6">
    <location>
        <begin position="377"/>
        <end position="394"/>
    </location>
</feature>
<dbReference type="GO" id="GO:0005886">
    <property type="term" value="C:plasma membrane"/>
    <property type="evidence" value="ECO:0007669"/>
    <property type="project" value="UniProtKB-SubCell"/>
</dbReference>
<evidence type="ECO:0000256" key="6">
    <source>
        <dbReference type="SAM" id="Phobius"/>
    </source>
</evidence>
<dbReference type="RefSeq" id="WP_025863840.1">
    <property type="nucleotide sequence ID" value="NZ_BLAX01000001.1"/>
</dbReference>
<dbReference type="Pfam" id="PF01943">
    <property type="entry name" value="Polysacc_synt"/>
    <property type="match status" value="1"/>
</dbReference>
<dbReference type="OrthoDB" id="5365632at2"/>
<feature type="transmembrane region" description="Helical" evidence="6">
    <location>
        <begin position="160"/>
        <end position="184"/>
    </location>
</feature>
<keyword evidence="5 6" id="KW-0472">Membrane</keyword>
<evidence type="ECO:0008006" key="9">
    <source>
        <dbReference type="Google" id="ProtNLM"/>
    </source>
</evidence>
<feature type="transmembrane region" description="Helical" evidence="6">
    <location>
        <begin position="190"/>
        <end position="209"/>
    </location>
</feature>
<keyword evidence="4 6" id="KW-1133">Transmembrane helix</keyword>
<evidence type="ECO:0000256" key="2">
    <source>
        <dbReference type="ARBA" id="ARBA00022475"/>
    </source>
</evidence>
<feature type="transmembrane region" description="Helical" evidence="6">
    <location>
        <begin position="15"/>
        <end position="32"/>
    </location>
</feature>
<dbReference type="Proteomes" id="UP000391834">
    <property type="component" value="Unassembled WGS sequence"/>
</dbReference>
<name>A0A5M4B246_9BACT</name>
<evidence type="ECO:0000256" key="3">
    <source>
        <dbReference type="ARBA" id="ARBA00022692"/>
    </source>
</evidence>
<feature type="transmembrane region" description="Helical" evidence="6">
    <location>
        <begin position="464"/>
        <end position="487"/>
    </location>
</feature>
<keyword evidence="2" id="KW-1003">Cell membrane</keyword>
<feature type="transmembrane region" description="Helical" evidence="6">
    <location>
        <begin position="314"/>
        <end position="338"/>
    </location>
</feature>
<feature type="transmembrane region" description="Helical" evidence="6">
    <location>
        <begin position="436"/>
        <end position="458"/>
    </location>
</feature>
<gene>
    <name evidence="7" type="ORF">PbJCM13498_28290</name>
</gene>
<dbReference type="InterPro" id="IPR050833">
    <property type="entry name" value="Poly_Biosynth_Transport"/>
</dbReference>
<evidence type="ECO:0000313" key="7">
    <source>
        <dbReference type="EMBL" id="GET33966.1"/>
    </source>
</evidence>
<reference evidence="7 8" key="1">
    <citation type="submission" date="2019-10" db="EMBL/GenBank/DDBJ databases">
        <title>Prolixibacter strains distinguished by the presence of nitrate reductase genes were adept at nitrate-dependent anaerobic corrosion of metallic iron and carbon steel.</title>
        <authorList>
            <person name="Iino T."/>
            <person name="Shono N."/>
            <person name="Ito K."/>
            <person name="Nakamura R."/>
            <person name="Sueoka K."/>
            <person name="Harayama S."/>
            <person name="Ohkuma M."/>
        </authorList>
    </citation>
    <scope>NUCLEOTIDE SEQUENCE [LARGE SCALE GENOMIC DNA]</scope>
    <source>
        <strain evidence="7 8">JCM 13498</strain>
    </source>
</reference>
<dbReference type="PANTHER" id="PTHR30250:SF26">
    <property type="entry name" value="PSMA PROTEIN"/>
    <property type="match status" value="1"/>
</dbReference>
<dbReference type="AlphaFoldDB" id="A0A5M4B246"/>
<dbReference type="PANTHER" id="PTHR30250">
    <property type="entry name" value="PST FAMILY PREDICTED COLANIC ACID TRANSPORTER"/>
    <property type="match status" value="1"/>
</dbReference>
<comment type="caution">
    <text evidence="7">The sequence shown here is derived from an EMBL/GenBank/DDBJ whole genome shotgun (WGS) entry which is preliminary data.</text>
</comment>
<sequence length="509" mass="58408">MSATENNRRIAKNTFMLYIRMLLTMGVSLYTVRVVLDTLGIIDYGIYNVVGGVVTMFSFLSGTMASASQRFFAFEIGKNNMEQLKKTFSMTMNIYIVLGIVILILAETVGLWFLNHRMTIPPDRIVAAHWVYQFAVLSFLMTMFTIPYDASIIAHEKMNVYAWVSIIEVTLKLLIVYLLVLFPFDKLKLYAVLMFGVTTIVTFIYRTYCIKKFEECHLSFYWEKTLFKELFSYSGWNLFGALASIFSNQGVNIILNIFFGPVVNSARAIAYRINSTISQFVQNFMTATRPQIIKYYASGENVEMLNLVFLSSKISYYLLFILSMPVLLETNFIFNIWLKEVPNYTILFTRLIIITALIDSLSFSLKTAAQATGKIKVYQATVGSVMLITLPLSYFLYKMNYPVETIFYLTIANSIICLFLRLEMLKRMIGLSVTQFVLKVVLPTLLVSCISYILPFFLMREFEIGILRFVIIILSGFLTTAASIYILGLSKNERQPILQTIKKIKIFRS</sequence>
<evidence type="ECO:0000256" key="4">
    <source>
        <dbReference type="ARBA" id="ARBA00022989"/>
    </source>
</evidence>